<evidence type="ECO:0000256" key="2">
    <source>
        <dbReference type="SAM" id="MobiDB-lite"/>
    </source>
</evidence>
<sequence length="968" mass="104661">MSVTGRVVSLEPTTLLHLTELERVTLQQLALAKLQALNLGCTIRIPAADGEARRQRSDGAGSKQEQASGGCQKKRRPYLLKRKALTTGFFDSKKDEGKEGSEGGLVFGLPLTKCLENERTRTREAAEKAAAAAAAAAATTAALGGSGGSGGEDSGEPASRKSSHASFSSLLEGAKQSSTGSLESLNLERKRPSLVVGGGGGDLLLPSNPGPTSPDLLMVEPGPQIPGLVNTCLRHLEGTGMRTLGIFRVSSSKKRVRQLREEFDSGREVWLTEDHCPHDVATLLKEFFRDLPEPLLTRDLYYPLIKTQKIRNRKLQFEALQHLVQLMPSANRDTLYSLLIFLATVADRSEDAIAPTGETLQGNRMDSSNLATLFAPNILHMVKPGAEQPSAATLATGAEERIEVINVVRTMIDHNKELFEVPTELLDETYQHLMDTHPEALDILLRRRCTAPDQLDLEADTGSSVFEGSECSSSLPRSPTDATHHHDFDRARVEEVLNEGGRVRRRREEVVHEAAAVAVPQQSGRRRRSGEEEEDSRGRRGEKGSEGGGGEERGWWRRREKSLSREFDERPAEKTRWFRKRDKSGVRSSRGSRGEEGSGRARLSTDKSDGAGEDEEGWSEIGPGRLRVPEPTVRRLSSPEIDSSGVITASLRIPVPLSQQAPISLAPPPQTSVAQSASQDPSIPFIEDGTEKKHRQRKTAQQSSGTVRGEAGRQRSGSSDSYLGQPITGTMSFQPLSKKGGDKRSHDSVLSSSSADVFTLSPSPRNTPLSDQYPSGTSSPLSRPGSPPNWLSPDSGTPGLSPPNSPPLQPRRRGGETRASPITHSITHTFGSSRPTPVSSKSKTSGTGSGVTQGIFPIGRSRTVDSFRVEAGQGDTWTSGSGAGNGATGSGRRSSRGEDGGGKGEGGSSAMKRYTRRRYTGERHPTGHLPDLPPHPQTDTQTHTEGQTQLWKRWEIIASDPTEPETFV</sequence>
<dbReference type="InterPro" id="IPR008936">
    <property type="entry name" value="Rho_GTPase_activation_prot"/>
</dbReference>
<dbReference type="GO" id="GO:0005096">
    <property type="term" value="F:GTPase activator activity"/>
    <property type="evidence" value="ECO:0007669"/>
    <property type="project" value="UniProtKB-KW"/>
</dbReference>
<proteinExistence type="predicted"/>
<feature type="compositionally biased region" description="Polar residues" evidence="2">
    <location>
        <begin position="820"/>
        <end position="830"/>
    </location>
</feature>
<dbReference type="InterPro" id="IPR037863">
    <property type="entry name" value="RHOGAP6/36"/>
</dbReference>
<feature type="compositionally biased region" description="Basic and acidic residues" evidence="2">
    <location>
        <begin position="536"/>
        <end position="576"/>
    </location>
</feature>
<protein>
    <recommendedName>
        <fullName evidence="3">Rho-GAP domain-containing protein</fullName>
    </recommendedName>
</protein>
<evidence type="ECO:0000256" key="1">
    <source>
        <dbReference type="ARBA" id="ARBA00022468"/>
    </source>
</evidence>
<dbReference type="PANTHER" id="PTHR12635">
    <property type="entry name" value="RHO-GTPASE-ACTIVATING PROTEIN 6 FAMILY MEMBER"/>
    <property type="match status" value="1"/>
</dbReference>
<reference evidence="4" key="1">
    <citation type="submission" date="2023-10" db="EMBL/GenBank/DDBJ databases">
        <title>Genome assemblies of two species of porcelain crab, Petrolisthes cinctipes and Petrolisthes manimaculis (Anomura: Porcellanidae).</title>
        <authorList>
            <person name="Angst P."/>
        </authorList>
    </citation>
    <scope>NUCLEOTIDE SEQUENCE</scope>
    <source>
        <strain evidence="4">PB745_01</strain>
        <tissue evidence="4">Gill</tissue>
    </source>
</reference>
<feature type="compositionally biased region" description="Basic and acidic residues" evidence="2">
    <location>
        <begin position="482"/>
        <end position="495"/>
    </location>
</feature>
<feature type="region of interest" description="Disordered" evidence="2">
    <location>
        <begin position="660"/>
        <end position="948"/>
    </location>
</feature>
<dbReference type="Pfam" id="PF00620">
    <property type="entry name" value="RhoGAP"/>
    <property type="match status" value="1"/>
</dbReference>
<keyword evidence="1" id="KW-0343">GTPase activation</keyword>
<dbReference type="SUPFAM" id="SSF48350">
    <property type="entry name" value="GTPase activation domain, GAP"/>
    <property type="match status" value="1"/>
</dbReference>
<dbReference type="EMBL" id="JAWQEG010003460">
    <property type="protein sequence ID" value="KAK3866116.1"/>
    <property type="molecule type" value="Genomic_DNA"/>
</dbReference>
<accession>A0AAE1F344</accession>
<feature type="compositionally biased region" description="Polar residues" evidence="2">
    <location>
        <begin position="175"/>
        <end position="184"/>
    </location>
</feature>
<dbReference type="PROSITE" id="PS50238">
    <property type="entry name" value="RHOGAP"/>
    <property type="match status" value="1"/>
</dbReference>
<feature type="compositionally biased region" description="Low complexity" evidence="2">
    <location>
        <begin position="462"/>
        <end position="474"/>
    </location>
</feature>
<feature type="region of interest" description="Disordered" evidence="2">
    <location>
        <begin position="460"/>
        <end position="648"/>
    </location>
</feature>
<evidence type="ECO:0000259" key="3">
    <source>
        <dbReference type="PROSITE" id="PS50238"/>
    </source>
</evidence>
<evidence type="ECO:0000313" key="4">
    <source>
        <dbReference type="EMBL" id="KAK3866116.1"/>
    </source>
</evidence>
<feature type="compositionally biased region" description="Basic and acidic residues" evidence="2">
    <location>
        <begin position="592"/>
        <end position="610"/>
    </location>
</feature>
<organism evidence="4 5">
    <name type="scientific">Petrolisthes cinctipes</name>
    <name type="common">Flat porcelain crab</name>
    <dbReference type="NCBI Taxonomy" id="88211"/>
    <lineage>
        <taxon>Eukaryota</taxon>
        <taxon>Metazoa</taxon>
        <taxon>Ecdysozoa</taxon>
        <taxon>Arthropoda</taxon>
        <taxon>Crustacea</taxon>
        <taxon>Multicrustacea</taxon>
        <taxon>Malacostraca</taxon>
        <taxon>Eumalacostraca</taxon>
        <taxon>Eucarida</taxon>
        <taxon>Decapoda</taxon>
        <taxon>Pleocyemata</taxon>
        <taxon>Anomura</taxon>
        <taxon>Galatheoidea</taxon>
        <taxon>Porcellanidae</taxon>
        <taxon>Petrolisthes</taxon>
    </lineage>
</organism>
<evidence type="ECO:0000313" key="5">
    <source>
        <dbReference type="Proteomes" id="UP001286313"/>
    </source>
</evidence>
<feature type="compositionally biased region" description="Polar residues" evidence="2">
    <location>
        <begin position="760"/>
        <end position="781"/>
    </location>
</feature>
<feature type="region of interest" description="Disordered" evidence="2">
    <location>
        <begin position="142"/>
        <end position="186"/>
    </location>
</feature>
<feature type="domain" description="Rho-GAP" evidence="3">
    <location>
        <begin position="212"/>
        <end position="419"/>
    </location>
</feature>
<dbReference type="AlphaFoldDB" id="A0AAE1F344"/>
<dbReference type="Gene3D" id="1.10.555.10">
    <property type="entry name" value="Rho GTPase activation protein"/>
    <property type="match status" value="1"/>
</dbReference>
<feature type="compositionally biased region" description="Polar residues" evidence="2">
    <location>
        <begin position="715"/>
        <end position="735"/>
    </location>
</feature>
<keyword evidence="5" id="KW-1185">Reference proteome</keyword>
<gene>
    <name evidence="4" type="ORF">Pcinc_028329</name>
</gene>
<feature type="compositionally biased region" description="Polar residues" evidence="2">
    <location>
        <begin position="671"/>
        <end position="681"/>
    </location>
</feature>
<feature type="compositionally biased region" description="Pro residues" evidence="2">
    <location>
        <begin position="800"/>
        <end position="809"/>
    </location>
</feature>
<feature type="region of interest" description="Disordered" evidence="2">
    <location>
        <begin position="52"/>
        <end position="73"/>
    </location>
</feature>
<dbReference type="Proteomes" id="UP001286313">
    <property type="component" value="Unassembled WGS sequence"/>
</dbReference>
<dbReference type="GO" id="GO:0007165">
    <property type="term" value="P:signal transduction"/>
    <property type="evidence" value="ECO:0007669"/>
    <property type="project" value="InterPro"/>
</dbReference>
<name>A0AAE1F344_PETCI</name>
<feature type="compositionally biased region" description="Low complexity" evidence="2">
    <location>
        <begin position="831"/>
        <end position="852"/>
    </location>
</feature>
<comment type="caution">
    <text evidence="4">The sequence shown here is derived from an EMBL/GenBank/DDBJ whole genome shotgun (WGS) entry which is preliminary data.</text>
</comment>
<dbReference type="InterPro" id="IPR000198">
    <property type="entry name" value="RhoGAP_dom"/>
</dbReference>
<dbReference type="PANTHER" id="PTHR12635:SF7">
    <property type="entry name" value="RHO GTPASE ACTIVATING PROTEIN 6-RELATED"/>
    <property type="match status" value="1"/>
</dbReference>
<dbReference type="SMART" id="SM00324">
    <property type="entry name" value="RhoGAP"/>
    <property type="match status" value="1"/>
</dbReference>